<dbReference type="EMBL" id="ADKM02000134">
    <property type="protein sequence ID" value="EGC01230.1"/>
    <property type="molecule type" value="Genomic_DNA"/>
</dbReference>
<dbReference type="Proteomes" id="UP000004259">
    <property type="component" value="Unassembled WGS sequence"/>
</dbReference>
<dbReference type="STRING" id="246199.CUS_6992"/>
<evidence type="ECO:0000313" key="2">
    <source>
        <dbReference type="Proteomes" id="UP000004259"/>
    </source>
</evidence>
<dbReference type="RefSeq" id="WP_002853417.1">
    <property type="nucleotide sequence ID" value="NZ_ADKM02000134.1"/>
</dbReference>
<keyword evidence="2" id="KW-1185">Reference proteome</keyword>
<dbReference type="AlphaFoldDB" id="E9SHP3"/>
<sequence>MDKEQIKAAKAKFRQIKDLNANKIVLRLKKGGLVFLVAGVADDKKYIIASYRHEVIDGRPWIRWCVSAHMEWNGAVTDGEKVMVEMQNEAADFEEWLKLKNEGIFRTYLSYYEYDIREEFQWTLDGDDGFFPKKCRFWGYVYDDPAAMGKGIEEEFAEYWFECRRMADDK</sequence>
<name>E9SHP3_RUMAL</name>
<organism evidence="1 2">
    <name type="scientific">Ruminococcus albus 8</name>
    <dbReference type="NCBI Taxonomy" id="246199"/>
    <lineage>
        <taxon>Bacteria</taxon>
        <taxon>Bacillati</taxon>
        <taxon>Bacillota</taxon>
        <taxon>Clostridia</taxon>
        <taxon>Eubacteriales</taxon>
        <taxon>Oscillospiraceae</taxon>
        <taxon>Ruminococcus</taxon>
    </lineage>
</organism>
<protein>
    <submittedName>
        <fullName evidence="1">Conserved domain protein</fullName>
    </submittedName>
</protein>
<gene>
    <name evidence="1" type="ORF">CUS_6992</name>
</gene>
<accession>E9SHP3</accession>
<proteinExistence type="predicted"/>
<comment type="caution">
    <text evidence="1">The sequence shown here is derived from an EMBL/GenBank/DDBJ whole genome shotgun (WGS) entry which is preliminary data.</text>
</comment>
<reference evidence="1 2" key="1">
    <citation type="submission" date="2011-02" db="EMBL/GenBank/DDBJ databases">
        <authorList>
            <person name="Nelson K.E."/>
            <person name="Sutton G."/>
            <person name="Torralba M."/>
            <person name="Durkin S."/>
            <person name="Harkins D."/>
            <person name="Montgomery R."/>
            <person name="Ziemer C."/>
            <person name="Klaassens E."/>
            <person name="Ocuiv P."/>
            <person name="Morrison M."/>
        </authorList>
    </citation>
    <scope>NUCLEOTIDE SEQUENCE [LARGE SCALE GENOMIC DNA]</scope>
    <source>
        <strain evidence="1 2">8</strain>
    </source>
</reference>
<evidence type="ECO:0000313" key="1">
    <source>
        <dbReference type="EMBL" id="EGC01230.1"/>
    </source>
</evidence>